<feature type="compositionally biased region" description="Basic and acidic residues" evidence="1">
    <location>
        <begin position="29"/>
        <end position="38"/>
    </location>
</feature>
<dbReference type="RefSeq" id="WP_225563701.1">
    <property type="nucleotide sequence ID" value="NZ_JAIXCQ010000001.1"/>
</dbReference>
<gene>
    <name evidence="2" type="ORF">LEP48_01265</name>
</gene>
<evidence type="ECO:0000313" key="2">
    <source>
        <dbReference type="EMBL" id="MCA5891979.1"/>
    </source>
</evidence>
<comment type="caution">
    <text evidence="2">The sequence shown here is derived from an EMBL/GenBank/DDBJ whole genome shotgun (WGS) entry which is preliminary data.</text>
</comment>
<dbReference type="Proteomes" id="UP001319870">
    <property type="component" value="Unassembled WGS sequence"/>
</dbReference>
<evidence type="ECO:0000256" key="1">
    <source>
        <dbReference type="SAM" id="MobiDB-lite"/>
    </source>
</evidence>
<feature type="region of interest" description="Disordered" evidence="1">
    <location>
        <begin position="25"/>
        <end position="47"/>
    </location>
</feature>
<organism evidence="2 3">
    <name type="scientific">Isoptericola luteus</name>
    <dbReference type="NCBI Taxonomy" id="2879484"/>
    <lineage>
        <taxon>Bacteria</taxon>
        <taxon>Bacillati</taxon>
        <taxon>Actinomycetota</taxon>
        <taxon>Actinomycetes</taxon>
        <taxon>Micrococcales</taxon>
        <taxon>Promicromonosporaceae</taxon>
        <taxon>Isoptericola</taxon>
    </lineage>
</organism>
<keyword evidence="3" id="KW-1185">Reference proteome</keyword>
<name>A0ABS7ZDS3_9MICO</name>
<accession>A0ABS7ZDS3</accession>
<reference evidence="2 3" key="1">
    <citation type="submission" date="2021-09" db="EMBL/GenBank/DDBJ databases">
        <title>Isoptericola luteus sp. nov., a novel bacterium isolated from Harbin, the capital city of Heilongjiang province.</title>
        <authorList>
            <person name="Li J."/>
        </authorList>
    </citation>
    <scope>NUCLEOTIDE SEQUENCE [LARGE SCALE GENOMIC DNA]</scope>
    <source>
        <strain evidence="2 3">NEAU-Y5</strain>
    </source>
</reference>
<proteinExistence type="predicted"/>
<sequence length="47" mass="4859">MADDVNETEIPEESVGMLLARAAFAEPGSPEHAEHTEAAARAAGIVP</sequence>
<dbReference type="EMBL" id="JAIXCQ010000001">
    <property type="protein sequence ID" value="MCA5891979.1"/>
    <property type="molecule type" value="Genomic_DNA"/>
</dbReference>
<evidence type="ECO:0000313" key="3">
    <source>
        <dbReference type="Proteomes" id="UP001319870"/>
    </source>
</evidence>
<protein>
    <submittedName>
        <fullName evidence="2">Uncharacterized protein</fullName>
    </submittedName>
</protein>